<feature type="compositionally biased region" description="Basic and acidic residues" evidence="1">
    <location>
        <begin position="21"/>
        <end position="36"/>
    </location>
</feature>
<evidence type="ECO:0000256" key="1">
    <source>
        <dbReference type="SAM" id="MobiDB-lite"/>
    </source>
</evidence>
<keyword evidence="3" id="KW-1185">Reference proteome</keyword>
<feature type="region of interest" description="Disordered" evidence="1">
    <location>
        <begin position="21"/>
        <end position="45"/>
    </location>
</feature>
<dbReference type="InterPro" id="IPR052913">
    <property type="entry name" value="Glycopeptide_resist_protein"/>
</dbReference>
<dbReference type="Pfam" id="PF04294">
    <property type="entry name" value="VanW"/>
    <property type="match status" value="1"/>
</dbReference>
<dbReference type="PANTHER" id="PTHR35788:SF1">
    <property type="entry name" value="EXPORTED PROTEIN"/>
    <property type="match status" value="1"/>
</dbReference>
<dbReference type="CDD" id="cd14686">
    <property type="entry name" value="bZIP"/>
    <property type="match status" value="1"/>
</dbReference>
<dbReference type="Proteomes" id="UP000274033">
    <property type="component" value="Unassembled WGS sequence"/>
</dbReference>
<dbReference type="PANTHER" id="PTHR35788">
    <property type="entry name" value="EXPORTED PROTEIN-RELATED"/>
    <property type="match status" value="1"/>
</dbReference>
<reference evidence="2 3" key="1">
    <citation type="journal article" date="2013" name="J. Microbiol.">
        <title>Lysinibacillus chungkukjangi sp. nov., isolated from Chungkukjang, Korean fermented soybean food.</title>
        <authorList>
            <person name="Kim S.J."/>
            <person name="Jang Y.H."/>
            <person name="Hamada M."/>
            <person name="Ahn J.H."/>
            <person name="Weon H.Y."/>
            <person name="Suzuki K."/>
            <person name="Whang K.S."/>
            <person name="Kwon S.W."/>
        </authorList>
    </citation>
    <scope>NUCLEOTIDE SEQUENCE [LARGE SCALE GENOMIC DNA]</scope>
    <source>
        <strain evidence="2 3">MCCC 1A12701</strain>
    </source>
</reference>
<name>A0A3N9UIT8_9BACI</name>
<dbReference type="OrthoDB" id="9813301at2"/>
<comment type="caution">
    <text evidence="2">The sequence shown here is derived from an EMBL/GenBank/DDBJ whole genome shotgun (WGS) entry which is preliminary data.</text>
</comment>
<evidence type="ECO:0000313" key="3">
    <source>
        <dbReference type="Proteomes" id="UP000274033"/>
    </source>
</evidence>
<dbReference type="AlphaFoldDB" id="A0A3N9UIT8"/>
<gene>
    <name evidence="2" type="ORF">EBB45_03690</name>
</gene>
<evidence type="ECO:0008006" key="4">
    <source>
        <dbReference type="Google" id="ProtNLM"/>
    </source>
</evidence>
<protein>
    <recommendedName>
        <fullName evidence="4">Vancomycin resistance protein</fullName>
    </recommendedName>
</protein>
<accession>A0A3N9UIT8</accession>
<evidence type="ECO:0000313" key="2">
    <source>
        <dbReference type="EMBL" id="RQW75963.1"/>
    </source>
</evidence>
<dbReference type="InterPro" id="IPR007391">
    <property type="entry name" value="Vancomycin_resist_VanW"/>
</dbReference>
<dbReference type="EMBL" id="RRCT01000002">
    <property type="protein sequence ID" value="RQW75963.1"/>
    <property type="molecule type" value="Genomic_DNA"/>
</dbReference>
<organism evidence="2 3">
    <name type="scientific">Lysinibacillus composti</name>
    <dbReference type="NCBI Taxonomy" id="720633"/>
    <lineage>
        <taxon>Bacteria</taxon>
        <taxon>Bacillati</taxon>
        <taxon>Bacillota</taxon>
        <taxon>Bacilli</taxon>
        <taxon>Bacillales</taxon>
        <taxon>Bacillaceae</taxon>
        <taxon>Lysinibacillus</taxon>
    </lineage>
</organism>
<sequence>MGNSKEDEKTVNELEQQVEELQKEIDQLKGNVKDSEPTSPEEEEKIDHVKPAIVDVIDPNTNELIKTFLPQELGYSSNFDAYKNEIEQWARNLARGTGNQPGYDQRMVLDQIGDNGQIIKGSPMIILKEKELVEKVIAASKTGGEIELPLYETTSSYDEKEISSLDDIVVATYTTYFDPSITGRNKNIELSSQSIHNVIVGVDDYFSFNTQVGPRTKERGYQPATEIINGEYVMGIGGGICQTSSTLYNAVDQLGVQFVERHHHSLSVGYVPKGRDATVSYGSLDFRFQNTTGVPFLIQTIYSKDSITVQITTSKEYEPLL</sequence>
<proteinExistence type="predicted"/>